<reference evidence="8 9" key="1">
    <citation type="submission" date="2015-11" db="EMBL/GenBank/DDBJ databases">
        <title>Genomic analysis of 38 Legionella species identifies large and diverse effector repertoires.</title>
        <authorList>
            <person name="Burstein D."/>
            <person name="Amaro F."/>
            <person name="Zusman T."/>
            <person name="Lifshitz Z."/>
            <person name="Cohen O."/>
            <person name="Gilbert J.A."/>
            <person name="Pupko T."/>
            <person name="Shuman H.A."/>
            <person name="Segal G."/>
        </authorList>
    </citation>
    <scope>NUCLEOTIDE SEQUENCE [LARGE SCALE GENOMIC DNA]</scope>
    <source>
        <strain evidence="8 9">ATCC 43878</strain>
    </source>
</reference>
<dbReference type="PANTHER" id="PTHR30213:SF0">
    <property type="entry name" value="UPF0761 MEMBRANE PROTEIN YIHY"/>
    <property type="match status" value="1"/>
</dbReference>
<dbReference type="Pfam" id="PF03631">
    <property type="entry name" value="Virul_fac_BrkB"/>
    <property type="match status" value="1"/>
</dbReference>
<evidence type="ECO:0000256" key="1">
    <source>
        <dbReference type="ARBA" id="ARBA00004651"/>
    </source>
</evidence>
<gene>
    <name evidence="8" type="primary">rbn</name>
    <name evidence="8" type="ORF">Lbru_0072</name>
</gene>
<keyword evidence="6 7" id="KW-0472">Membrane</keyword>
<keyword evidence="3" id="KW-0997">Cell inner membrane</keyword>
<evidence type="ECO:0000256" key="2">
    <source>
        <dbReference type="ARBA" id="ARBA00022475"/>
    </source>
</evidence>
<dbReference type="NCBIfam" id="TIGR00765">
    <property type="entry name" value="yihY_not_rbn"/>
    <property type="match status" value="1"/>
</dbReference>
<keyword evidence="4 7" id="KW-0812">Transmembrane</keyword>
<keyword evidence="9" id="KW-1185">Reference proteome</keyword>
<feature type="transmembrane region" description="Helical" evidence="7">
    <location>
        <begin position="44"/>
        <end position="64"/>
    </location>
</feature>
<sequence>MKQIANFFTDWKNKSITKFHEAKRFILFVIEHFIKDDCTYRASALAFTSLLAVVPLMSVGLALLSSFPVFQNLSGPVQDFIFENFVPATGKIIQDYLQQFSAQVSKLSIWGVAFLFVTALLVMVTIEKAMNRIWKTHTSRRGVAAFLLYWAILSLAPVLLGLSLAASSYVLSIPFIQEHHAPLLFLNSIPFLLSLVGFTFLYVVVPNCPVKIIHGLWGGIVAAILFESAKQAFAYYLTQYDTYQLLYGAFATVPIFFVWVYWVWVITLLGAEISYALSVHYKRRPGTPIDGFSHALLWLYQLWLAQKSGHGLTREALIHASSRPFAINVDDMINELIGSGLLHNTDIDELMLSRDLSQVSLYWLTQHLPYRLPTHIELQQEEEVHPTPWCKVLDKTDIELQKALSINLAQLFSQPLEDEVEVVSQH</sequence>
<accession>A0A0W0SV06</accession>
<keyword evidence="5 7" id="KW-1133">Transmembrane helix</keyword>
<evidence type="ECO:0000256" key="5">
    <source>
        <dbReference type="ARBA" id="ARBA00022989"/>
    </source>
</evidence>
<dbReference type="EMBL" id="LNXV01000002">
    <property type="protein sequence ID" value="KTC87121.1"/>
    <property type="molecule type" value="Genomic_DNA"/>
</dbReference>
<evidence type="ECO:0000256" key="7">
    <source>
        <dbReference type="HAMAP-Rule" id="MF_00672"/>
    </source>
</evidence>
<comment type="subcellular location">
    <subcellularLocation>
        <location evidence="1 7">Cell membrane</location>
        <topology evidence="1 7">Multi-pass membrane protein</topology>
    </subcellularLocation>
</comment>
<dbReference type="AlphaFoldDB" id="A0A0W0SV06"/>
<dbReference type="GO" id="GO:0005886">
    <property type="term" value="C:plasma membrane"/>
    <property type="evidence" value="ECO:0007669"/>
    <property type="project" value="UniProtKB-SubCell"/>
</dbReference>
<evidence type="ECO:0000256" key="6">
    <source>
        <dbReference type="ARBA" id="ARBA00023136"/>
    </source>
</evidence>
<feature type="transmembrane region" description="Helical" evidence="7">
    <location>
        <begin position="216"/>
        <end position="236"/>
    </location>
</feature>
<dbReference type="OrthoDB" id="9808671at2"/>
<evidence type="ECO:0000256" key="3">
    <source>
        <dbReference type="ARBA" id="ARBA00022519"/>
    </source>
</evidence>
<organism evidence="8 9">
    <name type="scientific">Legionella brunensis</name>
    <dbReference type="NCBI Taxonomy" id="29422"/>
    <lineage>
        <taxon>Bacteria</taxon>
        <taxon>Pseudomonadati</taxon>
        <taxon>Pseudomonadota</taxon>
        <taxon>Gammaproteobacteria</taxon>
        <taxon>Legionellales</taxon>
        <taxon>Legionellaceae</taxon>
        <taxon>Legionella</taxon>
    </lineage>
</organism>
<evidence type="ECO:0000313" key="9">
    <source>
        <dbReference type="Proteomes" id="UP000054742"/>
    </source>
</evidence>
<feature type="transmembrane region" description="Helical" evidence="7">
    <location>
        <begin position="147"/>
        <end position="171"/>
    </location>
</feature>
<feature type="transmembrane region" description="Helical" evidence="7">
    <location>
        <begin position="183"/>
        <end position="204"/>
    </location>
</feature>
<evidence type="ECO:0000313" key="8">
    <source>
        <dbReference type="EMBL" id="KTC87121.1"/>
    </source>
</evidence>
<dbReference type="InterPro" id="IPR023679">
    <property type="entry name" value="UPF0761_bac"/>
</dbReference>
<keyword evidence="2 7" id="KW-1003">Cell membrane</keyword>
<name>A0A0W0SV06_9GAMM</name>
<comment type="caution">
    <text evidence="8">The sequence shown here is derived from an EMBL/GenBank/DDBJ whole genome shotgun (WGS) entry which is preliminary data.</text>
</comment>
<comment type="caution">
    <text evidence="7">Lacks conserved residue(s) required for the propagation of feature annotation.</text>
</comment>
<protein>
    <recommendedName>
        <fullName evidence="7">UPF0761 membrane protein Lbru_0072</fullName>
    </recommendedName>
</protein>
<proteinExistence type="inferred from homology"/>
<comment type="similarity">
    <text evidence="7">Belongs to the UPF0761 family.</text>
</comment>
<dbReference type="RefSeq" id="WP_058440194.1">
    <property type="nucleotide sequence ID" value="NZ_CAAAHU010000030.1"/>
</dbReference>
<dbReference type="Proteomes" id="UP000054742">
    <property type="component" value="Unassembled WGS sequence"/>
</dbReference>
<evidence type="ECO:0000256" key="4">
    <source>
        <dbReference type="ARBA" id="ARBA00022692"/>
    </source>
</evidence>
<dbReference type="PATRIC" id="fig|29422.6.peg.73"/>
<dbReference type="InterPro" id="IPR017039">
    <property type="entry name" value="Virul_fac_BrkB"/>
</dbReference>
<dbReference type="HAMAP" id="MF_00672">
    <property type="entry name" value="UPF0761"/>
    <property type="match status" value="1"/>
</dbReference>
<feature type="transmembrane region" description="Helical" evidence="7">
    <location>
        <begin position="107"/>
        <end position="126"/>
    </location>
</feature>
<dbReference type="PANTHER" id="PTHR30213">
    <property type="entry name" value="INNER MEMBRANE PROTEIN YHJD"/>
    <property type="match status" value="1"/>
</dbReference>
<dbReference type="STRING" id="29422.Lbru_0072"/>